<evidence type="ECO:0000313" key="12">
    <source>
        <dbReference type="EMBL" id="ODP28345.1"/>
    </source>
</evidence>
<organism evidence="12 13">
    <name type="scientific">Paenibacillus nuruki</name>
    <dbReference type="NCBI Taxonomy" id="1886670"/>
    <lineage>
        <taxon>Bacteria</taxon>
        <taxon>Bacillati</taxon>
        <taxon>Bacillota</taxon>
        <taxon>Bacilli</taxon>
        <taxon>Bacillales</taxon>
        <taxon>Paenibacillaceae</taxon>
        <taxon>Paenibacillus</taxon>
    </lineage>
</organism>
<dbReference type="PROSITE" id="PS00211">
    <property type="entry name" value="ABC_TRANSPORTER_1"/>
    <property type="match status" value="1"/>
</dbReference>
<dbReference type="Gene3D" id="3.40.50.300">
    <property type="entry name" value="P-loop containing nucleotide triphosphate hydrolases"/>
    <property type="match status" value="1"/>
</dbReference>
<dbReference type="PANTHER" id="PTHR43394:SF1">
    <property type="entry name" value="ATP-BINDING CASSETTE SUB-FAMILY B MEMBER 10, MITOCHONDRIAL"/>
    <property type="match status" value="1"/>
</dbReference>
<feature type="transmembrane region" description="Helical" evidence="9">
    <location>
        <begin position="235"/>
        <end position="258"/>
    </location>
</feature>
<dbReference type="PROSITE" id="PS50929">
    <property type="entry name" value="ABC_TM1F"/>
    <property type="match status" value="1"/>
</dbReference>
<evidence type="ECO:0000256" key="1">
    <source>
        <dbReference type="ARBA" id="ARBA00004651"/>
    </source>
</evidence>
<keyword evidence="6 12" id="KW-0067">ATP-binding</keyword>
<feature type="domain" description="ABC transporter" evidence="10">
    <location>
        <begin position="333"/>
        <end position="568"/>
    </location>
</feature>
<dbReference type="FunFam" id="1.20.1560.10:FF:000040">
    <property type="entry name" value="Multidrug ABC transporter ATP-binding protein"/>
    <property type="match status" value="1"/>
</dbReference>
<evidence type="ECO:0000256" key="7">
    <source>
        <dbReference type="ARBA" id="ARBA00022989"/>
    </source>
</evidence>
<dbReference type="GO" id="GO:0005886">
    <property type="term" value="C:plasma membrane"/>
    <property type="evidence" value="ECO:0007669"/>
    <property type="project" value="UniProtKB-SubCell"/>
</dbReference>
<dbReference type="PROSITE" id="PS50893">
    <property type="entry name" value="ABC_TRANSPORTER_2"/>
    <property type="match status" value="1"/>
</dbReference>
<dbReference type="InterPro" id="IPR039421">
    <property type="entry name" value="Type_1_exporter"/>
</dbReference>
<feature type="transmembrane region" description="Helical" evidence="9">
    <location>
        <begin position="278"/>
        <end position="296"/>
    </location>
</feature>
<dbReference type="InterPro" id="IPR027417">
    <property type="entry name" value="P-loop_NTPase"/>
</dbReference>
<dbReference type="GO" id="GO:0015421">
    <property type="term" value="F:ABC-type oligopeptide transporter activity"/>
    <property type="evidence" value="ECO:0007669"/>
    <property type="project" value="TreeGrafter"/>
</dbReference>
<comment type="subcellular location">
    <subcellularLocation>
        <location evidence="1">Cell membrane</location>
        <topology evidence="1">Multi-pass membrane protein</topology>
    </subcellularLocation>
</comment>
<dbReference type="Pfam" id="PF00005">
    <property type="entry name" value="ABC_tran"/>
    <property type="match status" value="1"/>
</dbReference>
<evidence type="ECO:0000256" key="4">
    <source>
        <dbReference type="ARBA" id="ARBA00022692"/>
    </source>
</evidence>
<dbReference type="CDD" id="cd18548">
    <property type="entry name" value="ABC_6TM_Tm287_like"/>
    <property type="match status" value="1"/>
</dbReference>
<evidence type="ECO:0000256" key="3">
    <source>
        <dbReference type="ARBA" id="ARBA00022475"/>
    </source>
</evidence>
<keyword evidence="8 9" id="KW-0472">Membrane</keyword>
<evidence type="ECO:0000259" key="10">
    <source>
        <dbReference type="PROSITE" id="PS50893"/>
    </source>
</evidence>
<dbReference type="STRING" id="1886670.PTI45_02335"/>
<proteinExistence type="predicted"/>
<keyword evidence="2" id="KW-0813">Transport</keyword>
<reference evidence="12 13" key="1">
    <citation type="submission" date="2016-08" db="EMBL/GenBank/DDBJ databases">
        <title>Genome sequencing of Paenibacillus sp. TI45-13ar, isolated from Korean traditional nuruk.</title>
        <authorList>
            <person name="Kim S.-J."/>
        </authorList>
    </citation>
    <scope>NUCLEOTIDE SEQUENCE [LARGE SCALE GENOMIC DNA]</scope>
    <source>
        <strain evidence="12 13">TI45-13ar</strain>
    </source>
</reference>
<sequence>MIPLLKYLKPYRTAALLAPLLMLVEVLMDLMQPKLVASIVDQGIMTGDLGHIQRTGLLMIGLALIGMLGGIGCTIYASIASQHFGADIRADLFQHIQCFSFHNLDRFSSGSLITRLTNDVVQLQNLVLMALRMLVRSPLLSIGSLIMAFTISFKLAIILLIAMPILLVTLIFIMRKAFPIFGRVQAELDRVNTVTQENLAGIRVIKAFVRAIHENKRYDAVNQDYTNIAIKANRMVALIGPIMMLIMDICIVAVLWFGGGLTKTGALPVGDLIAFINYATQVLMSLMMVSMTLMSVSRATASAERINEVLHTEPDITAPAQTVTPDPQQVGRLEFRDVSFAYDGDSPAVLDQISFVATAGQTIAILGATGAGKSSLVHLIPRMYDVTNGAVLVDDVNVRQWDLDQLRSSIGIVLQQALLFSGSIRDNIRYGRPNASQEEVESAARAAQAHEFIEKLPEGYDTLLGQRGVNLSGGQKQRLSIARALLIQPPLLIMDDSTSAVDLRTEALIQKALEERLSASMRFIIAQRITSVLDADLILIMEDGQIIDRGDHAYLIKNSQAYQEIYRSQLGQEVESHG</sequence>
<evidence type="ECO:0000256" key="9">
    <source>
        <dbReference type="SAM" id="Phobius"/>
    </source>
</evidence>
<dbReference type="EMBL" id="MDER01000039">
    <property type="protein sequence ID" value="ODP28345.1"/>
    <property type="molecule type" value="Genomic_DNA"/>
</dbReference>
<dbReference type="SMART" id="SM00382">
    <property type="entry name" value="AAA"/>
    <property type="match status" value="1"/>
</dbReference>
<evidence type="ECO:0000256" key="8">
    <source>
        <dbReference type="ARBA" id="ARBA00023136"/>
    </source>
</evidence>
<dbReference type="GO" id="GO:0005524">
    <property type="term" value="F:ATP binding"/>
    <property type="evidence" value="ECO:0007669"/>
    <property type="project" value="UniProtKB-KW"/>
</dbReference>
<dbReference type="SUPFAM" id="SSF52540">
    <property type="entry name" value="P-loop containing nucleoside triphosphate hydrolases"/>
    <property type="match status" value="1"/>
</dbReference>
<dbReference type="Gene3D" id="1.20.1560.10">
    <property type="entry name" value="ABC transporter type 1, transmembrane domain"/>
    <property type="match status" value="1"/>
</dbReference>
<feature type="transmembrane region" description="Helical" evidence="9">
    <location>
        <begin position="157"/>
        <end position="174"/>
    </location>
</feature>
<dbReference type="AlphaFoldDB" id="A0A1E3L594"/>
<dbReference type="SUPFAM" id="SSF90123">
    <property type="entry name" value="ABC transporter transmembrane region"/>
    <property type="match status" value="1"/>
</dbReference>
<dbReference type="Proteomes" id="UP000094578">
    <property type="component" value="Unassembled WGS sequence"/>
</dbReference>
<dbReference type="Pfam" id="PF00664">
    <property type="entry name" value="ABC_membrane"/>
    <property type="match status" value="1"/>
</dbReference>
<keyword evidence="4 9" id="KW-0812">Transmembrane</keyword>
<keyword evidence="13" id="KW-1185">Reference proteome</keyword>
<feature type="transmembrane region" description="Helical" evidence="9">
    <location>
        <begin position="133"/>
        <end position="151"/>
    </location>
</feature>
<evidence type="ECO:0000259" key="11">
    <source>
        <dbReference type="PROSITE" id="PS50929"/>
    </source>
</evidence>
<evidence type="ECO:0000256" key="2">
    <source>
        <dbReference type="ARBA" id="ARBA00022448"/>
    </source>
</evidence>
<dbReference type="PANTHER" id="PTHR43394">
    <property type="entry name" value="ATP-DEPENDENT PERMEASE MDL1, MITOCHONDRIAL"/>
    <property type="match status" value="1"/>
</dbReference>
<feature type="transmembrane region" description="Helical" evidence="9">
    <location>
        <begin position="57"/>
        <end position="79"/>
    </location>
</feature>
<evidence type="ECO:0000256" key="6">
    <source>
        <dbReference type="ARBA" id="ARBA00022840"/>
    </source>
</evidence>
<dbReference type="FunFam" id="3.40.50.300:FF:000221">
    <property type="entry name" value="Multidrug ABC transporter ATP-binding protein"/>
    <property type="match status" value="1"/>
</dbReference>
<dbReference type="PATRIC" id="fig|1886670.3.peg.2375"/>
<dbReference type="InterPro" id="IPR003593">
    <property type="entry name" value="AAA+_ATPase"/>
</dbReference>
<protein>
    <submittedName>
        <fullName evidence="12">Putative export ATP-binding/permease protein</fullName>
    </submittedName>
</protein>
<keyword evidence="3" id="KW-1003">Cell membrane</keyword>
<gene>
    <name evidence="12" type="ORF">PTI45_02335</name>
</gene>
<comment type="caution">
    <text evidence="12">The sequence shown here is derived from an EMBL/GenBank/DDBJ whole genome shotgun (WGS) entry which is preliminary data.</text>
</comment>
<evidence type="ECO:0000256" key="5">
    <source>
        <dbReference type="ARBA" id="ARBA00022741"/>
    </source>
</evidence>
<name>A0A1E3L594_9BACL</name>
<feature type="domain" description="ABC transmembrane type-1" evidence="11">
    <location>
        <begin position="16"/>
        <end position="298"/>
    </location>
</feature>
<dbReference type="GO" id="GO:0016887">
    <property type="term" value="F:ATP hydrolysis activity"/>
    <property type="evidence" value="ECO:0007669"/>
    <property type="project" value="InterPro"/>
</dbReference>
<evidence type="ECO:0000313" key="13">
    <source>
        <dbReference type="Proteomes" id="UP000094578"/>
    </source>
</evidence>
<keyword evidence="5" id="KW-0547">Nucleotide-binding</keyword>
<keyword evidence="7 9" id="KW-1133">Transmembrane helix</keyword>
<accession>A0A1E3L594</accession>
<dbReference type="InterPro" id="IPR017871">
    <property type="entry name" value="ABC_transporter-like_CS"/>
</dbReference>
<dbReference type="InterPro" id="IPR036640">
    <property type="entry name" value="ABC1_TM_sf"/>
</dbReference>
<dbReference type="InterPro" id="IPR003439">
    <property type="entry name" value="ABC_transporter-like_ATP-bd"/>
</dbReference>
<dbReference type="RefSeq" id="WP_069327749.1">
    <property type="nucleotide sequence ID" value="NZ_MDER01000039.1"/>
</dbReference>
<dbReference type="InterPro" id="IPR011527">
    <property type="entry name" value="ABC1_TM_dom"/>
</dbReference>